<dbReference type="FunFam" id="3.40.30.10:FF:000204">
    <property type="entry name" value="Protein disulfide isomerase-like 1-6"/>
    <property type="match status" value="1"/>
</dbReference>
<evidence type="ECO:0000256" key="6">
    <source>
        <dbReference type="ARBA" id="ARBA00022737"/>
    </source>
</evidence>
<dbReference type="Pfam" id="PF13848">
    <property type="entry name" value="Thioredoxin_6"/>
    <property type="match status" value="1"/>
</dbReference>
<dbReference type="Proteomes" id="UP000596660">
    <property type="component" value="Unplaced"/>
</dbReference>
<dbReference type="EnsemblPlants" id="AUR62016471-RA">
    <property type="protein sequence ID" value="AUR62016471-RA:cds"/>
    <property type="gene ID" value="AUR62016471"/>
</dbReference>
<dbReference type="PANTHER" id="PTHR18929:SF189">
    <property type="entry name" value="PROTEIN DISULFIDE ISOMERASE-LIKE 1-5-RELATED"/>
    <property type="match status" value="1"/>
</dbReference>
<dbReference type="SUPFAM" id="SSF52833">
    <property type="entry name" value="Thioredoxin-like"/>
    <property type="match status" value="4"/>
</dbReference>
<dbReference type="InterPro" id="IPR013766">
    <property type="entry name" value="Thioredoxin_domain"/>
</dbReference>
<name>A0A803LNE2_CHEQI</name>
<evidence type="ECO:0000256" key="8">
    <source>
        <dbReference type="ARBA" id="ARBA00023157"/>
    </source>
</evidence>
<dbReference type="GO" id="GO:0034976">
    <property type="term" value="P:response to endoplasmic reticulum stress"/>
    <property type="evidence" value="ECO:0007669"/>
    <property type="project" value="TreeGrafter"/>
</dbReference>
<proteinExistence type="inferred from homology"/>
<dbReference type="CDD" id="cd02982">
    <property type="entry name" value="PDI_b'_family"/>
    <property type="match status" value="1"/>
</dbReference>
<organism evidence="12 13">
    <name type="scientific">Chenopodium quinoa</name>
    <name type="common">Quinoa</name>
    <dbReference type="NCBI Taxonomy" id="63459"/>
    <lineage>
        <taxon>Eukaryota</taxon>
        <taxon>Viridiplantae</taxon>
        <taxon>Streptophyta</taxon>
        <taxon>Embryophyta</taxon>
        <taxon>Tracheophyta</taxon>
        <taxon>Spermatophyta</taxon>
        <taxon>Magnoliopsida</taxon>
        <taxon>eudicotyledons</taxon>
        <taxon>Gunneridae</taxon>
        <taxon>Pentapetalae</taxon>
        <taxon>Caryophyllales</taxon>
        <taxon>Chenopodiaceae</taxon>
        <taxon>Chenopodioideae</taxon>
        <taxon>Atripliceae</taxon>
        <taxon>Chenopodium</taxon>
    </lineage>
</organism>
<comment type="similarity">
    <text evidence="3">Belongs to the protein disulfide isomerase family.</text>
</comment>
<dbReference type="FunFam" id="3.40.30.10:FF:000042">
    <property type="entry name" value="protein disulfide-isomerase A2"/>
    <property type="match status" value="1"/>
</dbReference>
<evidence type="ECO:0000256" key="3">
    <source>
        <dbReference type="ARBA" id="ARBA00006347"/>
    </source>
</evidence>
<dbReference type="GO" id="GO:0005788">
    <property type="term" value="C:endoplasmic reticulum lumen"/>
    <property type="evidence" value="ECO:0007669"/>
    <property type="project" value="UniProtKB-SubCell"/>
</dbReference>
<dbReference type="EC" id="5.3.4.1" evidence="4"/>
<protein>
    <recommendedName>
        <fullName evidence="4">protein disulfide-isomerase</fullName>
        <ecNumber evidence="4">5.3.4.1</ecNumber>
    </recommendedName>
</protein>
<dbReference type="InterPro" id="IPR036249">
    <property type="entry name" value="Thioredoxin-like_sf"/>
</dbReference>
<dbReference type="Gene3D" id="3.40.30.10">
    <property type="entry name" value="Glutaredoxin"/>
    <property type="match status" value="4"/>
</dbReference>
<keyword evidence="6" id="KW-0677">Repeat</keyword>
<dbReference type="OMA" id="FTPWCIN"/>
<keyword evidence="5" id="KW-0732">Signal</keyword>
<dbReference type="Pfam" id="PF00085">
    <property type="entry name" value="Thioredoxin"/>
    <property type="match status" value="2"/>
</dbReference>
<reference evidence="12" key="2">
    <citation type="submission" date="2021-03" db="UniProtKB">
        <authorList>
            <consortium name="EnsemblPlants"/>
        </authorList>
    </citation>
    <scope>IDENTIFICATION</scope>
</reference>
<comment type="subcellular location">
    <subcellularLocation>
        <location evidence="2">Endoplasmic reticulum lumen</location>
    </subcellularLocation>
</comment>
<dbReference type="GO" id="GO:0006457">
    <property type="term" value="P:protein folding"/>
    <property type="evidence" value="ECO:0007669"/>
    <property type="project" value="TreeGrafter"/>
</dbReference>
<evidence type="ECO:0000256" key="2">
    <source>
        <dbReference type="ARBA" id="ARBA00004319"/>
    </source>
</evidence>
<accession>A0A803LNE2</accession>
<comment type="catalytic activity">
    <reaction evidence="1">
        <text>Catalyzes the rearrangement of -S-S- bonds in proteins.</text>
        <dbReference type="EC" id="5.3.4.1"/>
    </reaction>
</comment>
<keyword evidence="9" id="KW-0413">Isomerase</keyword>
<dbReference type="CDD" id="cd02981">
    <property type="entry name" value="PDI_b_family"/>
    <property type="match status" value="1"/>
</dbReference>
<dbReference type="CDD" id="cd02995">
    <property type="entry name" value="PDI_a_PDI_a'_C"/>
    <property type="match status" value="1"/>
</dbReference>
<evidence type="ECO:0000256" key="5">
    <source>
        <dbReference type="ARBA" id="ARBA00022729"/>
    </source>
</evidence>
<evidence type="ECO:0000256" key="9">
    <source>
        <dbReference type="ARBA" id="ARBA00023235"/>
    </source>
</evidence>
<dbReference type="PANTHER" id="PTHR18929">
    <property type="entry name" value="PROTEIN DISULFIDE ISOMERASE"/>
    <property type="match status" value="1"/>
</dbReference>
<keyword evidence="10" id="KW-0676">Redox-active center</keyword>
<evidence type="ECO:0000256" key="10">
    <source>
        <dbReference type="ARBA" id="ARBA00023284"/>
    </source>
</evidence>
<evidence type="ECO:0000313" key="12">
    <source>
        <dbReference type="EnsemblPlants" id="AUR62016471-RA:cds"/>
    </source>
</evidence>
<keyword evidence="8" id="KW-1015">Disulfide bond</keyword>
<feature type="domain" description="Thioredoxin" evidence="11">
    <location>
        <begin position="300"/>
        <end position="424"/>
    </location>
</feature>
<dbReference type="GO" id="GO:0003756">
    <property type="term" value="F:protein disulfide isomerase activity"/>
    <property type="evidence" value="ECO:0007669"/>
    <property type="project" value="UniProtKB-EC"/>
</dbReference>
<evidence type="ECO:0000259" key="11">
    <source>
        <dbReference type="PROSITE" id="PS51352"/>
    </source>
</evidence>
<reference evidence="12" key="1">
    <citation type="journal article" date="2017" name="Nature">
        <title>The genome of Chenopodium quinoa.</title>
        <authorList>
            <person name="Jarvis D.E."/>
            <person name="Ho Y.S."/>
            <person name="Lightfoot D.J."/>
            <person name="Schmoeckel S.M."/>
            <person name="Li B."/>
            <person name="Borm T.J.A."/>
            <person name="Ohyanagi H."/>
            <person name="Mineta K."/>
            <person name="Michell C.T."/>
            <person name="Saber N."/>
            <person name="Kharbatia N.M."/>
            <person name="Rupper R.R."/>
            <person name="Sharp A.R."/>
            <person name="Dally N."/>
            <person name="Boughton B.A."/>
            <person name="Woo Y.H."/>
            <person name="Gao G."/>
            <person name="Schijlen E.G.W.M."/>
            <person name="Guo X."/>
            <person name="Momin A.A."/>
            <person name="Negrao S."/>
            <person name="Al-Babili S."/>
            <person name="Gehring C."/>
            <person name="Roessner U."/>
            <person name="Jung C."/>
            <person name="Murphy K."/>
            <person name="Arold S.T."/>
            <person name="Gojobori T."/>
            <person name="van der Linden C.G."/>
            <person name="van Loo E.N."/>
            <person name="Jellen E.N."/>
            <person name="Maughan P.J."/>
            <person name="Tester M."/>
        </authorList>
    </citation>
    <scope>NUCLEOTIDE SEQUENCE [LARGE SCALE GENOMIC DNA]</scope>
    <source>
        <strain evidence="12">cv. PI 614886</strain>
    </source>
</reference>
<evidence type="ECO:0000256" key="4">
    <source>
        <dbReference type="ARBA" id="ARBA00012723"/>
    </source>
</evidence>
<dbReference type="Gramene" id="AUR62016471-RA">
    <property type="protein sequence ID" value="AUR62016471-RA:cds"/>
    <property type="gene ID" value="AUR62016471"/>
</dbReference>
<sequence length="434" mass="48795">MPQFAESANFLNDLGSPLLMAKLDAERYPKTASSLGIKGYPTLLLFINGTSQQYTGGFSAEEIMIWARKKTGEPVVRLNSVAEAEAFAKKYSMYVVGLFENFEGPQYEEYIKAAISDNEIQFVETNSNEVAKILFPDTKITKPFIGLVKSEPERYTRFEEPLEMDNILQFLEHNKFPLITTLTELNSVKVYSSKIKYQPREENILASVVTDSQVYVFAESDEFKSLHVSLQEVAKKFKSMIMFIYVDITEENLAKPFLTLLGLEDSQKTVVAAFDSKISTKYLLESEPTPSKLDDFCSGLLEGTVPMYYKSQTIPDNENASVHVVVGKTFDDLVLSSSKNVFLEVYTPWCMTCDAASKQVEKLAKHFKGLKNLLFAKIDASVNEHPKLQVTDYPALLFYPAADKSNPPKSSLKDLGAFIKKNVKAEEHPANDEL</sequence>
<keyword evidence="7" id="KW-0256">Endoplasmic reticulum</keyword>
<keyword evidence="13" id="KW-1185">Reference proteome</keyword>
<dbReference type="PROSITE" id="PS51352">
    <property type="entry name" value="THIOREDOXIN_2"/>
    <property type="match status" value="1"/>
</dbReference>
<evidence type="ECO:0000313" key="13">
    <source>
        <dbReference type="Proteomes" id="UP000596660"/>
    </source>
</evidence>
<evidence type="ECO:0000256" key="1">
    <source>
        <dbReference type="ARBA" id="ARBA00001182"/>
    </source>
</evidence>
<dbReference type="AlphaFoldDB" id="A0A803LNE2"/>
<evidence type="ECO:0000256" key="7">
    <source>
        <dbReference type="ARBA" id="ARBA00022824"/>
    </source>
</evidence>